<reference evidence="1" key="2">
    <citation type="submission" date="2023-06" db="EMBL/GenBank/DDBJ databases">
        <authorList>
            <consortium name="Lawrence Berkeley National Laboratory"/>
            <person name="Mondo S.J."/>
            <person name="Hensen N."/>
            <person name="Bonometti L."/>
            <person name="Westerberg I."/>
            <person name="Brannstrom I.O."/>
            <person name="Guillou S."/>
            <person name="Cros-Aarteil S."/>
            <person name="Calhoun S."/>
            <person name="Haridas S."/>
            <person name="Kuo A."/>
            <person name="Pangilinan J."/>
            <person name="Riley R."/>
            <person name="Labutti K."/>
            <person name="Andreopoulos B."/>
            <person name="Lipzen A."/>
            <person name="Chen C."/>
            <person name="Yanf M."/>
            <person name="Daum C."/>
            <person name="Ng V."/>
            <person name="Clum A."/>
            <person name="Steindorff A."/>
            <person name="Ohm R."/>
            <person name="Martin F."/>
            <person name="Silar P."/>
            <person name="Natvig D."/>
            <person name="Lalanne C."/>
            <person name="Gautier V."/>
            <person name="Ament-Velasquez S.L."/>
            <person name="Kruys A."/>
            <person name="Hutchinson M.I."/>
            <person name="Powell A.J."/>
            <person name="Barry K."/>
            <person name="Miller A.N."/>
            <person name="Grigoriev I.V."/>
            <person name="Debuchy R."/>
            <person name="Gladieux P."/>
            <person name="Thoren M.H."/>
            <person name="Johannesson H."/>
        </authorList>
    </citation>
    <scope>NUCLEOTIDE SEQUENCE</scope>
    <source>
        <strain evidence="1">CBS 626.80</strain>
    </source>
</reference>
<gene>
    <name evidence="1" type="ORF">QBC32DRAFT_357036</name>
</gene>
<dbReference type="EMBL" id="MU859594">
    <property type="protein sequence ID" value="KAK3946657.1"/>
    <property type="molecule type" value="Genomic_DNA"/>
</dbReference>
<accession>A0AAN6NIW4</accession>
<evidence type="ECO:0000313" key="1">
    <source>
        <dbReference type="EMBL" id="KAK3946657.1"/>
    </source>
</evidence>
<proteinExistence type="predicted"/>
<reference evidence="1" key="1">
    <citation type="journal article" date="2023" name="Mol. Phylogenet. Evol.">
        <title>Genome-scale phylogeny and comparative genomics of the fungal order Sordariales.</title>
        <authorList>
            <person name="Hensen N."/>
            <person name="Bonometti L."/>
            <person name="Westerberg I."/>
            <person name="Brannstrom I.O."/>
            <person name="Guillou S."/>
            <person name="Cros-Aarteil S."/>
            <person name="Calhoun S."/>
            <person name="Haridas S."/>
            <person name="Kuo A."/>
            <person name="Mondo S."/>
            <person name="Pangilinan J."/>
            <person name="Riley R."/>
            <person name="LaButti K."/>
            <person name="Andreopoulos B."/>
            <person name="Lipzen A."/>
            <person name="Chen C."/>
            <person name="Yan M."/>
            <person name="Daum C."/>
            <person name="Ng V."/>
            <person name="Clum A."/>
            <person name="Steindorff A."/>
            <person name="Ohm R.A."/>
            <person name="Martin F."/>
            <person name="Silar P."/>
            <person name="Natvig D.O."/>
            <person name="Lalanne C."/>
            <person name="Gautier V."/>
            <person name="Ament-Velasquez S.L."/>
            <person name="Kruys A."/>
            <person name="Hutchinson M.I."/>
            <person name="Powell A.J."/>
            <person name="Barry K."/>
            <person name="Miller A.N."/>
            <person name="Grigoriev I.V."/>
            <person name="Debuchy R."/>
            <person name="Gladieux P."/>
            <person name="Hiltunen Thoren M."/>
            <person name="Johannesson H."/>
        </authorList>
    </citation>
    <scope>NUCLEOTIDE SEQUENCE</scope>
    <source>
        <strain evidence="1">CBS 626.80</strain>
    </source>
</reference>
<protein>
    <submittedName>
        <fullName evidence="1">Uncharacterized protein</fullName>
    </submittedName>
</protein>
<dbReference type="AlphaFoldDB" id="A0AAN6NIW4"/>
<organism evidence="1 2">
    <name type="scientific">Pseudoneurospora amorphoporcata</name>
    <dbReference type="NCBI Taxonomy" id="241081"/>
    <lineage>
        <taxon>Eukaryota</taxon>
        <taxon>Fungi</taxon>
        <taxon>Dikarya</taxon>
        <taxon>Ascomycota</taxon>
        <taxon>Pezizomycotina</taxon>
        <taxon>Sordariomycetes</taxon>
        <taxon>Sordariomycetidae</taxon>
        <taxon>Sordariales</taxon>
        <taxon>Sordariaceae</taxon>
        <taxon>Pseudoneurospora</taxon>
    </lineage>
</organism>
<sequence>MKNESLEKSMPLVVADVGSTLNTLATQCRASPAGESMTDPFDSIYRLFFQLTMRTLGISSWASPSSPMLSKSLDWFETIDKSTSLIRIIFPWLPTINHFRRMTASAKLYFAVKDEFADGLIRDGEKKTRCNTSWITARTR</sequence>
<name>A0AAN6NIW4_9PEZI</name>
<evidence type="ECO:0000313" key="2">
    <source>
        <dbReference type="Proteomes" id="UP001303222"/>
    </source>
</evidence>
<keyword evidence="2" id="KW-1185">Reference proteome</keyword>
<comment type="caution">
    <text evidence="1">The sequence shown here is derived from an EMBL/GenBank/DDBJ whole genome shotgun (WGS) entry which is preliminary data.</text>
</comment>
<dbReference type="Proteomes" id="UP001303222">
    <property type="component" value="Unassembled WGS sequence"/>
</dbReference>